<proteinExistence type="predicted"/>
<sequence length="77" mass="8687">MPLHSFAIGQSLLFVPGKFEPKGSHGTYTILRLLPNDAADREYRVRNDRDGHERVVKESQLRERPEMDDAAPLAAQA</sequence>
<comment type="caution">
    <text evidence="2">The sequence shown here is derived from an EMBL/GenBank/DDBJ whole genome shotgun (WGS) entry which is preliminary data.</text>
</comment>
<evidence type="ECO:0000313" key="2">
    <source>
        <dbReference type="EMBL" id="MBC9207015.1"/>
    </source>
</evidence>
<name>A0ABR7RKB4_9PROT</name>
<keyword evidence="3" id="KW-1185">Reference proteome</keyword>
<evidence type="ECO:0000256" key="1">
    <source>
        <dbReference type="SAM" id="MobiDB-lite"/>
    </source>
</evidence>
<dbReference type="Proteomes" id="UP000626026">
    <property type="component" value="Unassembled WGS sequence"/>
</dbReference>
<reference evidence="2 3" key="1">
    <citation type="journal article" date="2013" name="Int. J. Syst. Evol. Microbiol.">
        <title>Roseomonas aerophila sp. nov., isolated from air.</title>
        <authorList>
            <person name="Kim S.J."/>
            <person name="Weon H.Y."/>
            <person name="Ahn J.H."/>
            <person name="Hong S.B."/>
            <person name="Seok S.J."/>
            <person name="Whang K.S."/>
            <person name="Kwon S.W."/>
        </authorList>
    </citation>
    <scope>NUCLEOTIDE SEQUENCE [LARGE SCALE GENOMIC DNA]</scope>
    <source>
        <strain evidence="2 3">NBRC 108923</strain>
    </source>
</reference>
<accession>A0ABR7RKB4</accession>
<dbReference type="RefSeq" id="WP_187784187.1">
    <property type="nucleotide sequence ID" value="NZ_JACTVA010000012.1"/>
</dbReference>
<protein>
    <submittedName>
        <fullName evidence="2">Uncharacterized protein</fullName>
    </submittedName>
</protein>
<feature type="region of interest" description="Disordered" evidence="1">
    <location>
        <begin position="44"/>
        <end position="77"/>
    </location>
</feature>
<dbReference type="EMBL" id="JACTVA010000012">
    <property type="protein sequence ID" value="MBC9207015.1"/>
    <property type="molecule type" value="Genomic_DNA"/>
</dbReference>
<feature type="compositionally biased region" description="Basic and acidic residues" evidence="1">
    <location>
        <begin position="44"/>
        <end position="67"/>
    </location>
</feature>
<organism evidence="2 3">
    <name type="scientific">Teichococcus aerophilus</name>
    <dbReference type="NCBI Taxonomy" id="1224513"/>
    <lineage>
        <taxon>Bacteria</taxon>
        <taxon>Pseudomonadati</taxon>
        <taxon>Pseudomonadota</taxon>
        <taxon>Alphaproteobacteria</taxon>
        <taxon>Acetobacterales</taxon>
        <taxon>Roseomonadaceae</taxon>
        <taxon>Roseomonas</taxon>
    </lineage>
</organism>
<gene>
    <name evidence="2" type="ORF">IBL26_09235</name>
</gene>
<evidence type="ECO:0000313" key="3">
    <source>
        <dbReference type="Proteomes" id="UP000626026"/>
    </source>
</evidence>